<feature type="compositionally biased region" description="Polar residues" evidence="2">
    <location>
        <begin position="631"/>
        <end position="642"/>
    </location>
</feature>
<reference evidence="3 4" key="2">
    <citation type="submission" date="2016-08" db="EMBL/GenBank/DDBJ databases">
        <title>Pervasive Adenine N6-methylation of Active Genes in Fungi.</title>
        <authorList>
            <consortium name="DOE Joint Genome Institute"/>
            <person name="Mondo S.J."/>
            <person name="Dannebaum R.O."/>
            <person name="Kuo R.C."/>
            <person name="Labutti K."/>
            <person name="Haridas S."/>
            <person name="Kuo A."/>
            <person name="Salamov A."/>
            <person name="Ahrendt S.R."/>
            <person name="Lipzen A."/>
            <person name="Sullivan W."/>
            <person name="Andreopoulos W.B."/>
            <person name="Clum A."/>
            <person name="Lindquist E."/>
            <person name="Daum C."/>
            <person name="Ramamoorthy G.K."/>
            <person name="Gryganskyi A."/>
            <person name="Culley D."/>
            <person name="Magnuson J.K."/>
            <person name="James T.Y."/>
            <person name="O'Malley M.A."/>
            <person name="Stajich J.E."/>
            <person name="Spatafora J.W."/>
            <person name="Visel A."/>
            <person name="Grigoriev I.V."/>
        </authorList>
    </citation>
    <scope>NUCLEOTIDE SEQUENCE [LARGE SCALE GENOMIC DNA]</scope>
    <source>
        <strain evidence="3 4">S4</strain>
    </source>
</reference>
<sequence>MNKIYQKLDEIKLLWKQLKHYDTKKNTLSTLENNEIQETEEEILSGPDAINKLKNITQQLDEIIENENKFKEKLMNQIKGIVSSINYFCDILSLDDANYKDIDNIDKFESLIEKKKRLQNLELELNHMVSERKSLIKKLKKELNGIYVELGELSKVDENPKFNDLSFEYINSIKKEIKQMKIQQMKNINDFIFKTEEYYLLKEKLKYSTFFQENMDSLKYKHIDEALTLEDIPLLLKTFFKYIDVLKLKQNITYVNKIIENLDLKDIIDNIIEYSFNQNNVENENNEIETKKKAITNKVDANDNDEIKENNNETPLIKNNDDTIPINIPNFILSSVINNLKNFKEKLPKSIKLTTEFIEFLNDIINLMKDKLEQYQKQIYILLKNIRLLYEDLKIEKSKQLKLEIDKLEYLPIYEEELKNLSQMWQDTQKERVDNLMSKCCQSQEEIDEINSNLTNLYLPSSLEFINNEIERLKLHYEKYKVIYELIDERYILIDKMIKFEETASDPMRLKGSSFRLIEEEKFRKNSFPNLVRLENKLKDYLIDEEYSDFCYEGQLYLDILENEIENRVFNEAMFHINNQITYRPKRRSVHIDKKRIKFDNKSSNTDQINNDTSKKTIKFKANTLSPSNIQNIDPSVTITSPSDKLKSNKNNKLKRKISLSSSVIMKKRKSTVGLKTNRKSLPTSLEVIKK</sequence>
<reference evidence="3 4" key="1">
    <citation type="submission" date="2016-08" db="EMBL/GenBank/DDBJ databases">
        <title>A Parts List for Fungal Cellulosomes Revealed by Comparative Genomics.</title>
        <authorList>
            <consortium name="DOE Joint Genome Institute"/>
            <person name="Haitjema C.H."/>
            <person name="Gilmore S.P."/>
            <person name="Henske J.K."/>
            <person name="Solomon K.V."/>
            <person name="De Groot R."/>
            <person name="Kuo A."/>
            <person name="Mondo S.J."/>
            <person name="Salamov A.A."/>
            <person name="Labutti K."/>
            <person name="Zhao Z."/>
            <person name="Chiniquy J."/>
            <person name="Barry K."/>
            <person name="Brewer H.M."/>
            <person name="Purvine S.O."/>
            <person name="Wright A.T."/>
            <person name="Boxma B."/>
            <person name="Van Alen T."/>
            <person name="Hackstein J.H."/>
            <person name="Baker S.E."/>
            <person name="Grigoriev I.V."/>
            <person name="O'Malley M.A."/>
        </authorList>
    </citation>
    <scope>NUCLEOTIDE SEQUENCE [LARGE SCALE GENOMIC DNA]</scope>
    <source>
        <strain evidence="3 4">S4</strain>
    </source>
</reference>
<evidence type="ECO:0000313" key="3">
    <source>
        <dbReference type="EMBL" id="ORX81918.1"/>
    </source>
</evidence>
<dbReference type="Pfam" id="PF03999">
    <property type="entry name" value="MAP65_ASE1"/>
    <property type="match status" value="1"/>
</dbReference>
<keyword evidence="1" id="KW-0175">Coiled coil</keyword>
<dbReference type="AlphaFoldDB" id="A0A1Y1X883"/>
<evidence type="ECO:0000256" key="1">
    <source>
        <dbReference type="SAM" id="Coils"/>
    </source>
</evidence>
<accession>A0A1Y1X883</accession>
<dbReference type="Proteomes" id="UP000193944">
    <property type="component" value="Unassembled WGS sequence"/>
</dbReference>
<protein>
    <recommendedName>
        <fullName evidence="5">Microtubule associated protein</fullName>
    </recommendedName>
</protein>
<dbReference type="OrthoDB" id="642895at2759"/>
<organism evidence="3 4">
    <name type="scientific">Anaeromyces robustus</name>
    <dbReference type="NCBI Taxonomy" id="1754192"/>
    <lineage>
        <taxon>Eukaryota</taxon>
        <taxon>Fungi</taxon>
        <taxon>Fungi incertae sedis</taxon>
        <taxon>Chytridiomycota</taxon>
        <taxon>Chytridiomycota incertae sedis</taxon>
        <taxon>Neocallimastigomycetes</taxon>
        <taxon>Neocallimastigales</taxon>
        <taxon>Neocallimastigaceae</taxon>
        <taxon>Anaeromyces</taxon>
    </lineage>
</organism>
<evidence type="ECO:0000313" key="4">
    <source>
        <dbReference type="Proteomes" id="UP000193944"/>
    </source>
</evidence>
<gene>
    <name evidence="3" type="ORF">BCR32DRAFT_244537</name>
</gene>
<proteinExistence type="predicted"/>
<dbReference type="EMBL" id="MCFG01000107">
    <property type="protein sequence ID" value="ORX81918.1"/>
    <property type="molecule type" value="Genomic_DNA"/>
</dbReference>
<evidence type="ECO:0000256" key="2">
    <source>
        <dbReference type="SAM" id="MobiDB-lite"/>
    </source>
</evidence>
<name>A0A1Y1X883_9FUNG</name>
<comment type="caution">
    <text evidence="3">The sequence shown here is derived from an EMBL/GenBank/DDBJ whole genome shotgun (WGS) entry which is preliminary data.</text>
</comment>
<feature type="coiled-coil region" evidence="1">
    <location>
        <begin position="111"/>
        <end position="138"/>
    </location>
</feature>
<feature type="region of interest" description="Disordered" evidence="2">
    <location>
        <begin position="631"/>
        <end position="652"/>
    </location>
</feature>
<dbReference type="STRING" id="1754192.A0A1Y1X883"/>
<dbReference type="Gene3D" id="1.20.58.1520">
    <property type="match status" value="1"/>
</dbReference>
<keyword evidence="4" id="KW-1185">Reference proteome</keyword>
<evidence type="ECO:0008006" key="5">
    <source>
        <dbReference type="Google" id="ProtNLM"/>
    </source>
</evidence>